<dbReference type="PANTHER" id="PTHR35936">
    <property type="entry name" value="MEMBRANE-BOUND LYTIC MUREIN TRANSGLYCOSYLASE F"/>
    <property type="match status" value="1"/>
</dbReference>
<reference evidence="4 5" key="2">
    <citation type="submission" date="2019-01" db="EMBL/GenBank/DDBJ databases">
        <title>Sinorhodobacter populi sp. nov. isolated from the symptomatic bark tissue of Populus euramericana canker.</title>
        <authorList>
            <person name="Xu G."/>
        </authorList>
    </citation>
    <scope>NUCLEOTIDE SEQUENCE [LARGE SCALE GENOMIC DNA]</scope>
    <source>
        <strain evidence="4 5">CGMCC 1.12963</strain>
    </source>
</reference>
<organism evidence="4 5">
    <name type="scientific">Paenirhodobacter huangdaonensis</name>
    <dbReference type="NCBI Taxonomy" id="2501515"/>
    <lineage>
        <taxon>Bacteria</taxon>
        <taxon>Pseudomonadati</taxon>
        <taxon>Pseudomonadota</taxon>
        <taxon>Alphaproteobacteria</taxon>
        <taxon>Rhodobacterales</taxon>
        <taxon>Rhodobacter group</taxon>
        <taxon>Paenirhodobacter</taxon>
    </lineage>
</organism>
<evidence type="ECO:0000256" key="1">
    <source>
        <dbReference type="ARBA" id="ARBA00022729"/>
    </source>
</evidence>
<comment type="caution">
    <text evidence="4">The sequence shown here is derived from an EMBL/GenBank/DDBJ whole genome shotgun (WGS) entry which is preliminary data.</text>
</comment>
<dbReference type="InterPro" id="IPR001638">
    <property type="entry name" value="Solute-binding_3/MltF_N"/>
</dbReference>
<keyword evidence="5" id="KW-1185">Reference proteome</keyword>
<feature type="domain" description="Solute-binding protein family 3/N-terminal" evidence="3">
    <location>
        <begin position="53"/>
        <end position="283"/>
    </location>
</feature>
<evidence type="ECO:0000313" key="5">
    <source>
        <dbReference type="Proteomes" id="UP000288071"/>
    </source>
</evidence>
<dbReference type="SUPFAM" id="SSF53850">
    <property type="entry name" value="Periplasmic binding protein-like II"/>
    <property type="match status" value="1"/>
</dbReference>
<feature type="chain" id="PRO_5018666233" evidence="2">
    <location>
        <begin position="27"/>
        <end position="299"/>
    </location>
</feature>
<evidence type="ECO:0000256" key="2">
    <source>
        <dbReference type="SAM" id="SignalP"/>
    </source>
</evidence>
<dbReference type="EMBL" id="SAVA01000001">
    <property type="protein sequence ID" value="RWR54717.1"/>
    <property type="molecule type" value="Genomic_DNA"/>
</dbReference>
<protein>
    <submittedName>
        <fullName evidence="4">ABC transporter substrate-binding protein</fullName>
    </submittedName>
</protein>
<name>A0A3S3LH20_9RHOB</name>
<sequence>MKKIHSLMAMGAIFLGSAVIPASGMADEAITAKVTTDPALTALLPAKIRDAGVIKAATDAQHAPCDFLEEDNKTFTGWEEDYRQALGKKLGVKIEPVSIAFDGLIPGVQSGRYDMAMQCISDSVEREKIVDFVDVSLSTNGIYLLAGSGVTADPKTLCGKKSGNQSGTTYGQTISNILSPYCVEQGLKPIEKMEFNSQDATILALLSGRVDFLVNDASSAKYIREASKKPLEIVIPDILPRWINGIVVQKGNDELANALLAGAKAILADGTYDEIMKKWDLQPIILREPGINLKTKAAE</sequence>
<dbReference type="SMART" id="SM00062">
    <property type="entry name" value="PBPb"/>
    <property type="match status" value="1"/>
</dbReference>
<dbReference type="CDD" id="cd01004">
    <property type="entry name" value="PBP2_MidA_like"/>
    <property type="match status" value="1"/>
</dbReference>
<dbReference type="Gene3D" id="3.40.190.10">
    <property type="entry name" value="Periplasmic binding protein-like II"/>
    <property type="match status" value="2"/>
</dbReference>
<evidence type="ECO:0000313" key="4">
    <source>
        <dbReference type="EMBL" id="RWR54717.1"/>
    </source>
</evidence>
<reference evidence="5" key="1">
    <citation type="submission" date="2019-01" db="EMBL/GenBank/DDBJ databases">
        <title>Sinorhodobacter populi sp. nov. isolated from the symptomatic bark tissue of Populus euramericana canker.</title>
        <authorList>
            <person name="Li Y."/>
        </authorList>
    </citation>
    <scope>NUCLEOTIDE SEQUENCE [LARGE SCALE GENOMIC DNA]</scope>
    <source>
        <strain evidence="5">CGMCC 1.12963</strain>
    </source>
</reference>
<dbReference type="Proteomes" id="UP000288071">
    <property type="component" value="Unassembled WGS sequence"/>
</dbReference>
<gene>
    <name evidence="4" type="ORF">EOW66_01220</name>
</gene>
<accession>A0A3S3LH20</accession>
<dbReference type="AlphaFoldDB" id="A0A3S3LH20"/>
<feature type="signal peptide" evidence="2">
    <location>
        <begin position="1"/>
        <end position="26"/>
    </location>
</feature>
<proteinExistence type="predicted"/>
<dbReference type="Pfam" id="PF00497">
    <property type="entry name" value="SBP_bac_3"/>
    <property type="match status" value="1"/>
</dbReference>
<dbReference type="RefSeq" id="WP_128154200.1">
    <property type="nucleotide sequence ID" value="NZ_JBHSOM010000007.1"/>
</dbReference>
<evidence type="ECO:0000259" key="3">
    <source>
        <dbReference type="SMART" id="SM00062"/>
    </source>
</evidence>
<dbReference type="PANTHER" id="PTHR35936:SF17">
    <property type="entry name" value="ARGININE-BINDING EXTRACELLULAR PROTEIN ARTP"/>
    <property type="match status" value="1"/>
</dbReference>
<keyword evidence="1 2" id="KW-0732">Signal</keyword>